<reference evidence="1 2" key="1">
    <citation type="journal article" date="2011" name="Stand. Genomic Sci.">
        <title>Complete genome sequence of Weeksella virosa type strain (9751).</title>
        <authorList>
            <person name="Lang E."/>
            <person name="Teshima H."/>
            <person name="Lucas S."/>
            <person name="Lapidus A."/>
            <person name="Hammon N."/>
            <person name="Deshpande S."/>
            <person name="Nolan M."/>
            <person name="Cheng J.F."/>
            <person name="Pitluck S."/>
            <person name="Liolios K."/>
            <person name="Pagani I."/>
            <person name="Mikhailova N."/>
            <person name="Ivanova N."/>
            <person name="Mavromatis K."/>
            <person name="Pati A."/>
            <person name="Tapia R."/>
            <person name="Han C."/>
            <person name="Goodwin L."/>
            <person name="Chen A."/>
            <person name="Palaniappan K."/>
            <person name="Land M."/>
            <person name="Hauser L."/>
            <person name="Chang Y.J."/>
            <person name="Jeffries C.D."/>
            <person name="Brambilla E.M."/>
            <person name="Kopitz M."/>
            <person name="Rohde M."/>
            <person name="Goker M."/>
            <person name="Tindall B.J."/>
            <person name="Detter J.C."/>
            <person name="Woyke T."/>
            <person name="Bristow J."/>
            <person name="Eisen J.A."/>
            <person name="Markowitz V."/>
            <person name="Hugenholtz P."/>
            <person name="Klenk H.P."/>
            <person name="Kyrpides N.C."/>
        </authorList>
    </citation>
    <scope>NUCLEOTIDE SEQUENCE [LARGE SCALE GENOMIC DNA]</scope>
    <source>
        <strain evidence="2">ATCC 43766 / DSM 16922 / JCM 21250 / NBRC 16016 / NCTC 11634 / CL345/78</strain>
    </source>
</reference>
<reference evidence="2" key="2">
    <citation type="journal article" date="2011" name="Stand. Genomic Sci.">
        <title>Complete genome sequence of Weeksella virosa type strain (9751T).</title>
        <authorList>
            <person name="Lang E."/>
            <person name="Teshima H."/>
            <person name="Lucas S."/>
            <person name="Lapidus A."/>
            <person name="Hammon N."/>
            <person name="Deshpande S."/>
            <person name="Nolan M."/>
            <person name="Cheng J."/>
            <person name="Pitluck S."/>
            <person name="Liolios K."/>
            <person name="Pagani I."/>
            <person name="Mikhailova N."/>
            <person name="Ivanova N."/>
            <person name="Mavromatis K."/>
            <person name="Pati A."/>
            <person name="Tapia R."/>
            <person name="Han C."/>
            <person name="Goodwin L."/>
            <person name="Chen A."/>
            <person name="Palaniappan K."/>
            <person name="Land M."/>
            <person name="Hauser L."/>
            <person name="Chang Y."/>
            <person name="Jeffries C."/>
            <person name="Brambilla E."/>
            <person name="Kopitz M."/>
            <person name="Rohde M."/>
            <person name="Goker M."/>
            <person name="Tindall B."/>
            <person name="Detter J."/>
            <person name="Woyke T."/>
            <person name="Bristow J."/>
            <person name="Eisen J."/>
            <person name="Markowitz V."/>
            <person name="Hugenholtz P."/>
            <person name="Klenk H."/>
            <person name="Kyrpides N."/>
        </authorList>
    </citation>
    <scope>NUCLEOTIDE SEQUENCE [LARGE SCALE GENOMIC DNA]</scope>
    <source>
        <strain evidence="2">ATCC 43766 / DSM 16922 / JCM 21250 / NBRC 16016 / NCTC 11634 / CL345/78</strain>
    </source>
</reference>
<dbReference type="KEGG" id="wvi:Weevi_0131"/>
<accession>F0P2W7</accession>
<sequence>MSKKKEDLIYNEGAVEARSRAQVNLERAKKVEAKRIQNGARYVKIDKGYKLVKDG</sequence>
<evidence type="ECO:0000313" key="1">
    <source>
        <dbReference type="EMBL" id="ADX66857.1"/>
    </source>
</evidence>
<dbReference type="RefSeq" id="WP_013597249.1">
    <property type="nucleotide sequence ID" value="NC_015144.1"/>
</dbReference>
<name>F0P2W7_WEEVC</name>
<organism evidence="1 2">
    <name type="scientific">Weeksella virosa (strain ATCC 43766 / DSM 16922 / JCM 21250 / CCUG 30538 / CDC 9751 / IAM 14551 / NBRC 16016 / NCTC 11634 / CL345/78)</name>
    <dbReference type="NCBI Taxonomy" id="865938"/>
    <lineage>
        <taxon>Bacteria</taxon>
        <taxon>Pseudomonadati</taxon>
        <taxon>Bacteroidota</taxon>
        <taxon>Flavobacteriia</taxon>
        <taxon>Flavobacteriales</taxon>
        <taxon>Weeksellaceae</taxon>
        <taxon>Weeksella</taxon>
    </lineage>
</organism>
<protein>
    <submittedName>
        <fullName evidence="1">Uncharacterized protein</fullName>
    </submittedName>
</protein>
<gene>
    <name evidence="1" type="ordered locus">Weevi_0131</name>
</gene>
<proteinExistence type="predicted"/>
<dbReference type="STRING" id="865938.Weevi_0131"/>
<evidence type="ECO:0000313" key="2">
    <source>
        <dbReference type="Proteomes" id="UP000008641"/>
    </source>
</evidence>
<dbReference type="Proteomes" id="UP000008641">
    <property type="component" value="Chromosome"/>
</dbReference>
<dbReference type="AlphaFoldDB" id="F0P2W7"/>
<keyword evidence="2" id="KW-1185">Reference proteome</keyword>
<dbReference type="EMBL" id="CP002455">
    <property type="protein sequence ID" value="ADX66857.1"/>
    <property type="molecule type" value="Genomic_DNA"/>
</dbReference>
<dbReference type="HOGENOM" id="CLU_3031340_0_0_10"/>